<evidence type="ECO:0000256" key="5">
    <source>
        <dbReference type="SAM" id="MobiDB-lite"/>
    </source>
</evidence>
<gene>
    <name evidence="8" type="ORF">QQS35_18170</name>
</gene>
<accession>A0ABT7L926</accession>
<dbReference type="SUPFAM" id="SSF53807">
    <property type="entry name" value="Helical backbone' metal receptor"/>
    <property type="match status" value="1"/>
</dbReference>
<reference evidence="8 9" key="1">
    <citation type="submission" date="2023-06" db="EMBL/GenBank/DDBJ databases">
        <title>Aquibacillus rhizosphaerae LR5S19.</title>
        <authorList>
            <person name="Sun J.-Q."/>
        </authorList>
    </citation>
    <scope>NUCLEOTIDE SEQUENCE [LARGE SCALE GENOMIC DNA]</scope>
    <source>
        <strain evidence="8 9">LR5S19</strain>
    </source>
</reference>
<dbReference type="PANTHER" id="PTHR30532:SF10">
    <property type="entry name" value="IRON-UPTAKE SYSTEM-BINDING PROTEIN"/>
    <property type="match status" value="1"/>
</dbReference>
<dbReference type="Gene3D" id="3.40.50.1980">
    <property type="entry name" value="Nitrogenase molybdenum iron protein domain"/>
    <property type="match status" value="2"/>
</dbReference>
<comment type="caution">
    <text evidence="8">The sequence shown here is derived from an EMBL/GenBank/DDBJ whole genome shotgun (WGS) entry which is preliminary data.</text>
</comment>
<protein>
    <submittedName>
        <fullName evidence="8">ABC transporter substrate-binding protein</fullName>
    </submittedName>
</protein>
<dbReference type="InterPro" id="IPR002491">
    <property type="entry name" value="ABC_transptr_periplasmic_BD"/>
</dbReference>
<feature type="region of interest" description="Disordered" evidence="5">
    <location>
        <begin position="27"/>
        <end position="59"/>
    </location>
</feature>
<sequence length="338" mass="37431">MKMKKIIMFMLALLIILAGCGQDSDVTQGETTTNENEEQAGTKEAEETSEEESTDDSATERTIDYLGESYTVPANVERIVITGAMEAMEDAVVLEVEPVGAVTVAGEFPEIYQSAMGNAESIGEKQQPNFEKILELEPDVILGTTKFPEEVVKNLEKIATTILVSHVSSNWEDNLHLMAQLGGKDDTAEDLLAEFNENIEIAKDTILEDLEGKKVVALRIRGGQVFMYAPELFFNPLLYDQLGLEVADLISKAEVQEAISVEQLADMNPDYIFMQIQDSGTDESSKAFEDLKNNPIVQNITAFQEDQVYENVVNPLLEGGPLYSRMLFLEQVQAKLSK</sequence>
<evidence type="ECO:0000256" key="1">
    <source>
        <dbReference type="ARBA" id="ARBA00004193"/>
    </source>
</evidence>
<dbReference type="Proteomes" id="UP001235343">
    <property type="component" value="Unassembled WGS sequence"/>
</dbReference>
<dbReference type="EMBL" id="JASTZU010000058">
    <property type="protein sequence ID" value="MDL4842369.1"/>
    <property type="molecule type" value="Genomic_DNA"/>
</dbReference>
<evidence type="ECO:0000256" key="2">
    <source>
        <dbReference type="ARBA" id="ARBA00008814"/>
    </source>
</evidence>
<organism evidence="8 9">
    <name type="scientific">Aquibacillus rhizosphaerae</name>
    <dbReference type="NCBI Taxonomy" id="3051431"/>
    <lineage>
        <taxon>Bacteria</taxon>
        <taxon>Bacillati</taxon>
        <taxon>Bacillota</taxon>
        <taxon>Bacilli</taxon>
        <taxon>Bacillales</taxon>
        <taxon>Bacillaceae</taxon>
        <taxon>Aquibacillus</taxon>
    </lineage>
</organism>
<feature type="chain" id="PRO_5046744227" evidence="6">
    <location>
        <begin position="22"/>
        <end position="338"/>
    </location>
</feature>
<comment type="similarity">
    <text evidence="2">Belongs to the bacterial solute-binding protein 8 family.</text>
</comment>
<keyword evidence="4 6" id="KW-0732">Signal</keyword>
<dbReference type="PROSITE" id="PS50983">
    <property type="entry name" value="FE_B12_PBP"/>
    <property type="match status" value="1"/>
</dbReference>
<proteinExistence type="inferred from homology"/>
<evidence type="ECO:0000256" key="6">
    <source>
        <dbReference type="SAM" id="SignalP"/>
    </source>
</evidence>
<feature type="domain" description="Fe/B12 periplasmic-binding" evidence="7">
    <location>
        <begin position="79"/>
        <end position="338"/>
    </location>
</feature>
<evidence type="ECO:0000256" key="4">
    <source>
        <dbReference type="ARBA" id="ARBA00022729"/>
    </source>
</evidence>
<evidence type="ECO:0000313" key="9">
    <source>
        <dbReference type="Proteomes" id="UP001235343"/>
    </source>
</evidence>
<dbReference type="PROSITE" id="PS51257">
    <property type="entry name" value="PROKAR_LIPOPROTEIN"/>
    <property type="match status" value="1"/>
</dbReference>
<keyword evidence="3" id="KW-0813">Transport</keyword>
<name>A0ABT7L926_9BACI</name>
<evidence type="ECO:0000256" key="3">
    <source>
        <dbReference type="ARBA" id="ARBA00022448"/>
    </source>
</evidence>
<evidence type="ECO:0000313" key="8">
    <source>
        <dbReference type="EMBL" id="MDL4842369.1"/>
    </source>
</evidence>
<evidence type="ECO:0000259" key="7">
    <source>
        <dbReference type="PROSITE" id="PS50983"/>
    </source>
</evidence>
<feature type="signal peptide" evidence="6">
    <location>
        <begin position="1"/>
        <end position="21"/>
    </location>
</feature>
<feature type="compositionally biased region" description="Acidic residues" evidence="5">
    <location>
        <begin position="47"/>
        <end position="57"/>
    </location>
</feature>
<dbReference type="RefSeq" id="WP_285933645.1">
    <property type="nucleotide sequence ID" value="NZ_JASTZU010000058.1"/>
</dbReference>
<comment type="subcellular location">
    <subcellularLocation>
        <location evidence="1">Cell membrane</location>
        <topology evidence="1">Lipid-anchor</topology>
    </subcellularLocation>
</comment>
<keyword evidence="9" id="KW-1185">Reference proteome</keyword>
<dbReference type="InterPro" id="IPR051313">
    <property type="entry name" value="Bact_iron-sidero_bind"/>
</dbReference>
<dbReference type="PANTHER" id="PTHR30532">
    <property type="entry name" value="IRON III DICITRATE-BINDING PERIPLASMIC PROTEIN"/>
    <property type="match status" value="1"/>
</dbReference>
<dbReference type="Pfam" id="PF01497">
    <property type="entry name" value="Peripla_BP_2"/>
    <property type="match status" value="1"/>
</dbReference>